<feature type="region of interest" description="Disordered" evidence="6">
    <location>
        <begin position="2560"/>
        <end position="2591"/>
    </location>
</feature>
<evidence type="ECO:0000256" key="2">
    <source>
        <dbReference type="ARBA" id="ARBA00022692"/>
    </source>
</evidence>
<feature type="compositionally biased region" description="Basic and acidic residues" evidence="6">
    <location>
        <begin position="1972"/>
        <end position="1983"/>
    </location>
</feature>
<feature type="compositionally biased region" description="Low complexity" evidence="6">
    <location>
        <begin position="2374"/>
        <end position="2394"/>
    </location>
</feature>
<name>A0A0G4I793_9ALVE</name>
<evidence type="ECO:0000259" key="8">
    <source>
        <dbReference type="Pfam" id="PF07819"/>
    </source>
</evidence>
<feature type="transmembrane region" description="Helical" evidence="7">
    <location>
        <begin position="1539"/>
        <end position="1566"/>
    </location>
</feature>
<feature type="region of interest" description="Disordered" evidence="6">
    <location>
        <begin position="1652"/>
        <end position="1720"/>
    </location>
</feature>
<feature type="region of interest" description="Disordered" evidence="6">
    <location>
        <begin position="1749"/>
        <end position="1778"/>
    </location>
</feature>
<dbReference type="InterPro" id="IPR039529">
    <property type="entry name" value="PGAP1/BST1"/>
</dbReference>
<feature type="region of interest" description="Disordered" evidence="6">
    <location>
        <begin position="2174"/>
        <end position="2263"/>
    </location>
</feature>
<feature type="transmembrane region" description="Helical" evidence="7">
    <location>
        <begin position="861"/>
        <end position="882"/>
    </location>
</feature>
<feature type="transmembrane region" description="Helical" evidence="7">
    <location>
        <begin position="2610"/>
        <end position="2628"/>
    </location>
</feature>
<dbReference type="PANTHER" id="PTHR15495:SF7">
    <property type="entry name" value="GPI INOSITOL-DEACYLASE"/>
    <property type="match status" value="1"/>
</dbReference>
<sequence>MTDSIIWKRVDTPDSDIPYYLYAAVDDPEGPLRIDPRSIPFVFSHGHNGGYRDFGAAFTAIERVQEEVNDAERCREGASTCPHGPLKIQPFALHFLGEPSAFSPALLHTQAYFIEDALLRIRQFYCGSRPVSECKPRAFLGGFSMGGAVTASFLAHVYEPFWAGGQGSLHTLPVDLPVVVKAFFFTSSPIRSHPAMLDLGTAVEYEGILEGLNKLQRGPGAVAILGVGSGPFDDQVIDPLFQLEQTVPQNTALIVPLPAAPQVYVSTSHIGAVGCGQYLLHLLAPSVCTIGRVIHRSLEGAANVGLGDVRASGTDAPSLVELCRPFFRSQAGDSWGPTVRRAASIRLQGGSRNLQAETGEHRGGRTDPLFLPAPSPSHTTEGDAAFVTAQENRALLTTTLCTGGPAGPAAYAAAEVTAPGDLRAHLFAGNVSSVAVPEASTSLRPSVTPLFPAGPGGVSLPSSASLLACMDRELPVDTQLASAKPTVGPVSPFSEDVRLKVDGLERAEGRGSPPGGLAGALGDSQGSIVLLGWGCGMPSGVRVQAAMEVSGSSGGDTEIVWVDITPAVLPVGIKRRETGTRVRISWSARQMCTAVVGLGDLSLRAAVGAGVTEKDSGVRIRLLVLAMSRDAPSEERGDHPVRWQGQLLEGPGGAAGWLAEQKVQVTAGPSNLFWAAMTGKTADRTVVRGGEALSAIPLLLEMKEWPYFLVPTLSVSVASRTSGPLLPPALLVFSANGDLVYGHADQTCLMSGGVGGEAEKSDGSVGHQAQAGKQVDGVRCLGLTESGMTVSEVTAAILPIFSPAAWLSRNPLNWKERGGAPAPGVLVLWGGAGVGAEEEFEVRVDIGVNWAVTLLVVVRHFIPFTLVVLCQFALLWVTWVLISWRRKEGAVSIVTLQLQGSKKEKEKAVSGGDVAGRRSVKNGVAEEEEIVGLEGEGETVWRARKPETAVECADKNGGGGFYSRGTTKGGGGRGGSREMLLVDEGEHGEERDGGSPSQQQEGSDGKPRDPPPLSAIYKDAPDGVGASGGGEEDETQVLQSAYRGADGYTPLFTPDTDFPEQPASPDGSMYPRREPSELVGGGRAIWQEMGEHSSAPAIEAGIAGAPGGPSRSGTAMRRVMSRGSLSTSAGSQQSDFTLASSEVVGVRAASVRRTRRRRLGTGPSSASSIIRGACGKRPRIADVHDHLGAVWLRLLSVGCLMRPDPASSVFKSRGLFLDRFTGGGPFSAHGRQTASNGERGPRFRSPARMKTQRGIGAEGDQKDVKKEEKGGGGIGALQLPSKVFVSTPPPESASGPRDHAGHLKAWRAKDSGEPAKEEDVPVKTMTTLSPLASAHGSRANLRTEEIRLALSSRSHLRANSGQALPSPAGGGGSSGGGGMIDGGGGGGDDGSPRSGFVNSPNGMRGDWRSNAVRGAWEEERVSGETSPLSAQGDLEAGTFEGIRGGEPEGDQVTSWYSSTQKEKAKKSMDEDMFRSEGARGGWGERGGGGPMGPQERLRIMWAKVVRCFACGRTREAQRNVPRGRHGAQGGRFGRDFRKLWCVTVSSRLCLFLCLVVVFPLLAIFLFDPLEGALGVVFRAAFLGMDWRLARDGLSLDRRAAVFASFPAWTLFVLSVLGILLWFLPLLVCLGTCCGTLRFLRCRGREKGGQVRETGIVRQRTSGGGRTDPIGLEGLRPIEGGEGGEQEQGSEIATQADPTQNGNIEPSLPPDGTTTTNAPVSSSAFPVPLASFARLRDIAEGRLAAMSLSPRLSRFTQHPASPHEPGRGQRREGGGGGEVDESWLRPLWRLALPRALSMGVRNGPRAFGEGRGREDRSHDVIPVVWLVVLVVALLLVPVVVLVYALVRAFQQFARAIVTTSAMIAAAREVEDAETALLERRALEQMEATRALQENGHGEEGGPPSSMPLVVTRRGPYRLSNAHSSAPLLQKKRSSDRGSDSGTDAGASEGVNLNRPLLSRCATAEELMPTGSRTWDETGGERPEGGEGQDDPGSPTTKASWLSSTNPGHRSAPAERRSPAGRSRFEHTEMEGERDRETGGGWHNPTIEVFFSWITFGLGGGSLEVSVLTSRGPTRQVAALIGSGLADGAFAALGPLALVSVLRLFWKALTEAAGGDIAKCEVFILAPQTSQNNDEVGVLRPIRNTSLVLFWPHRAGNLLARDKRLADGRLGSGEPALFLAPGGDQSQSTRVSRQNSRFLPAQPGPPILGSRGRKARMSPAVGDLRPVASSRGLPLGRRRPPLVLGPRSNTTPLPPLNSAAAEPVGRSARTGLTAYEESNGIAAPNAFGTASADGGDSDGEDGRQIPAQAVAATAAAVSGTALLTPGQSYLAPIPEFASYGMPIAGEDPGDANGGNFEASQPSGVGDSAASPPGCVASARDNSRLSRSLASSSSAGRWRAKGRGAEGEGVTARRRMGRERTTPSRMTAWDDDNAALEGEGGGEDGGGPGTASSVSVASGPPLSRGMIPSVSAPLSLVDLEHSSNQPGGNNDDAGGWRRLSAGSSLPVAAPPPLPPSNLGESELSVDGMEEEEMPTHASPSHLPSLRSGVTVVGRLPSIEEFEGGGAVERGDGKTKEGGADLWSPEASARLGGERGVGGPGGCRTVWGVIPPPPLALCVTLFLCIFYACVFVRELIYRVTLPLQVAIWGVTLWVSCWKVGDPLRVQSVSARQGRGERSSQPDDPRLSMGRCVWHAALSGS</sequence>
<feature type="compositionally biased region" description="Basic and acidic residues" evidence="6">
    <location>
        <begin position="1460"/>
        <end position="1477"/>
    </location>
</feature>
<dbReference type="GO" id="GO:0006888">
    <property type="term" value="P:endoplasmic reticulum to Golgi vesicle-mediated transport"/>
    <property type="evidence" value="ECO:0007669"/>
    <property type="project" value="TreeGrafter"/>
</dbReference>
<dbReference type="GO" id="GO:0005783">
    <property type="term" value="C:endoplasmic reticulum"/>
    <property type="evidence" value="ECO:0007669"/>
    <property type="project" value="TreeGrafter"/>
</dbReference>
<protein>
    <recommendedName>
        <fullName evidence="8">GPI inositol-deacylase PGAP1-like alpha/beta domain-containing protein</fullName>
    </recommendedName>
</protein>
<dbReference type="InterPro" id="IPR012908">
    <property type="entry name" value="PGAP1-ab_dom-like"/>
</dbReference>
<proteinExistence type="predicted"/>
<accession>A0A0G4I793</accession>
<feature type="region of interest" description="Disordered" evidence="6">
    <location>
        <begin position="1890"/>
        <end position="1909"/>
    </location>
</feature>
<feature type="transmembrane region" description="Helical" evidence="7">
    <location>
        <begin position="1601"/>
        <end position="1623"/>
    </location>
</feature>
<feature type="compositionally biased region" description="Basic and acidic residues" evidence="6">
    <location>
        <begin position="1763"/>
        <end position="1772"/>
    </location>
</feature>
<feature type="compositionally biased region" description="Polar residues" evidence="6">
    <location>
        <begin position="1691"/>
        <end position="1703"/>
    </location>
</feature>
<dbReference type="VEuPathDB" id="CryptoDB:Cvel_11542"/>
<comment type="subcellular location">
    <subcellularLocation>
        <location evidence="1">Endomembrane system</location>
    </subcellularLocation>
</comment>
<dbReference type="PANTHER" id="PTHR15495">
    <property type="entry name" value="NEGATIVE REGULATOR OF VESICLE FORMATION-RELATED"/>
    <property type="match status" value="1"/>
</dbReference>
<feature type="compositionally biased region" description="Polar residues" evidence="6">
    <location>
        <begin position="1994"/>
        <end position="2006"/>
    </location>
</feature>
<feature type="compositionally biased region" description="Low complexity" evidence="6">
    <location>
        <begin position="2229"/>
        <end position="2245"/>
    </location>
</feature>
<dbReference type="GO" id="GO:0006505">
    <property type="term" value="P:GPI anchor metabolic process"/>
    <property type="evidence" value="ECO:0007669"/>
    <property type="project" value="TreeGrafter"/>
</dbReference>
<dbReference type="GO" id="GO:0050185">
    <property type="term" value="F:phosphatidylinositol deacylase activity"/>
    <property type="evidence" value="ECO:0007669"/>
    <property type="project" value="TreeGrafter"/>
</dbReference>
<feature type="region of interest" description="Disordered" evidence="6">
    <location>
        <begin position="953"/>
        <end position="1072"/>
    </location>
</feature>
<dbReference type="EMBL" id="CDMZ01005391">
    <property type="protein sequence ID" value="CEM52822.1"/>
    <property type="molecule type" value="Genomic_DNA"/>
</dbReference>
<feature type="region of interest" description="Disordered" evidence="6">
    <location>
        <begin position="1918"/>
        <end position="2039"/>
    </location>
</feature>
<feature type="region of interest" description="Disordered" evidence="6">
    <location>
        <begin position="2282"/>
        <end position="2301"/>
    </location>
</feature>
<feature type="compositionally biased region" description="Basic and acidic residues" evidence="6">
    <location>
        <begin position="2010"/>
        <end position="2036"/>
    </location>
</feature>
<feature type="domain" description="GPI inositol-deacylase PGAP1-like alpha/beta" evidence="8">
    <location>
        <begin position="38"/>
        <end position="282"/>
    </location>
</feature>
<feature type="compositionally biased region" description="Basic and acidic residues" evidence="6">
    <location>
        <begin position="1259"/>
        <end position="1270"/>
    </location>
</feature>
<evidence type="ECO:0000313" key="9">
    <source>
        <dbReference type="EMBL" id="CEM52822.1"/>
    </source>
</evidence>
<evidence type="ECO:0000256" key="7">
    <source>
        <dbReference type="SAM" id="Phobius"/>
    </source>
</evidence>
<feature type="region of interest" description="Disordered" evidence="6">
    <location>
        <begin position="1357"/>
        <end position="1490"/>
    </location>
</feature>
<keyword evidence="5 7" id="KW-0472">Membrane</keyword>
<feature type="compositionally biased region" description="Basic and acidic residues" evidence="6">
    <location>
        <begin position="2565"/>
        <end position="2575"/>
    </location>
</feature>
<evidence type="ECO:0000256" key="5">
    <source>
        <dbReference type="ARBA" id="ARBA00023136"/>
    </source>
</evidence>
<dbReference type="GO" id="GO:0016020">
    <property type="term" value="C:membrane"/>
    <property type="evidence" value="ECO:0007669"/>
    <property type="project" value="GOC"/>
</dbReference>
<organism evidence="9">
    <name type="scientific">Chromera velia CCMP2878</name>
    <dbReference type="NCBI Taxonomy" id="1169474"/>
    <lineage>
        <taxon>Eukaryota</taxon>
        <taxon>Sar</taxon>
        <taxon>Alveolata</taxon>
        <taxon>Colpodellida</taxon>
        <taxon>Chromeraceae</taxon>
        <taxon>Chromera</taxon>
    </lineage>
</organism>
<feature type="compositionally biased region" description="Polar residues" evidence="6">
    <location>
        <begin position="2182"/>
        <end position="2195"/>
    </location>
</feature>
<evidence type="ECO:0000256" key="1">
    <source>
        <dbReference type="ARBA" id="ARBA00004308"/>
    </source>
</evidence>
<feature type="transmembrane region" description="Helical" evidence="7">
    <location>
        <begin position="1822"/>
        <end position="1845"/>
    </location>
</feature>
<feature type="compositionally biased region" description="Basic and acidic residues" evidence="6">
    <location>
        <begin position="984"/>
        <end position="993"/>
    </location>
</feature>
<gene>
    <name evidence="9" type="ORF">Cvel_11542</name>
</gene>
<reference evidence="9" key="1">
    <citation type="submission" date="2014-11" db="EMBL/GenBank/DDBJ databases">
        <authorList>
            <person name="Otto D Thomas"/>
            <person name="Naeem Raeece"/>
        </authorList>
    </citation>
    <scope>NUCLEOTIDE SEQUENCE</scope>
</reference>
<evidence type="ECO:0000256" key="6">
    <source>
        <dbReference type="SAM" id="MobiDB-lite"/>
    </source>
</evidence>
<feature type="compositionally biased region" description="Gly residues" evidence="6">
    <location>
        <begin position="1478"/>
        <end position="1490"/>
    </location>
</feature>
<keyword evidence="4 7" id="KW-1133">Transmembrane helix</keyword>
<evidence type="ECO:0000256" key="4">
    <source>
        <dbReference type="ARBA" id="ARBA00022989"/>
    </source>
</evidence>
<feature type="compositionally biased region" description="Gly residues" evidence="6">
    <location>
        <begin position="1368"/>
        <end position="1389"/>
    </location>
</feature>
<feature type="region of interest" description="Disordered" evidence="6">
    <location>
        <begin position="2340"/>
        <end position="2542"/>
    </location>
</feature>
<feature type="compositionally biased region" description="Gly residues" evidence="6">
    <location>
        <begin position="956"/>
        <end position="974"/>
    </location>
</feature>
<dbReference type="Pfam" id="PF07819">
    <property type="entry name" value="PGAP1"/>
    <property type="match status" value="1"/>
</dbReference>
<keyword evidence="2 7" id="KW-0812">Transmembrane</keyword>
<keyword evidence="3" id="KW-0378">Hydrolase</keyword>
<evidence type="ECO:0000256" key="3">
    <source>
        <dbReference type="ARBA" id="ARBA00022801"/>
    </source>
</evidence>
<feature type="region of interest" description="Disordered" evidence="6">
    <location>
        <begin position="1224"/>
        <end position="1277"/>
    </location>
</feature>
<feature type="compositionally biased region" description="Polar residues" evidence="6">
    <location>
        <begin position="1711"/>
        <end position="1720"/>
    </location>
</feature>